<organism evidence="1 2">
    <name type="scientific">Dreissena polymorpha</name>
    <name type="common">Zebra mussel</name>
    <name type="synonym">Mytilus polymorpha</name>
    <dbReference type="NCBI Taxonomy" id="45954"/>
    <lineage>
        <taxon>Eukaryota</taxon>
        <taxon>Metazoa</taxon>
        <taxon>Spiralia</taxon>
        <taxon>Lophotrochozoa</taxon>
        <taxon>Mollusca</taxon>
        <taxon>Bivalvia</taxon>
        <taxon>Autobranchia</taxon>
        <taxon>Heteroconchia</taxon>
        <taxon>Euheterodonta</taxon>
        <taxon>Imparidentia</taxon>
        <taxon>Neoheterodontei</taxon>
        <taxon>Myida</taxon>
        <taxon>Dreissenoidea</taxon>
        <taxon>Dreissenidae</taxon>
        <taxon>Dreissena</taxon>
    </lineage>
</organism>
<accession>A0A9D3YKH8</accession>
<sequence>MMLHALEEAKGYGSLAIRNTSCACSNCFEENSFKVNSLYRWETCSISEKSRRVVNNDEADSCSTGQTEAVNKVVAKEKPETLDIAIEKYVIARYNDKCYVGKVSEICNEDNTIHISFMTECGKVGGRYKGLNVEDNVWINTEDIVQVIADPIATSKTGRMFTFPVDVLQLLNN</sequence>
<evidence type="ECO:0000313" key="1">
    <source>
        <dbReference type="EMBL" id="KAH3702427.1"/>
    </source>
</evidence>
<gene>
    <name evidence="1" type="ORF">DPMN_077444</name>
</gene>
<dbReference type="Proteomes" id="UP000828390">
    <property type="component" value="Unassembled WGS sequence"/>
</dbReference>
<proteinExistence type="predicted"/>
<reference evidence="1" key="1">
    <citation type="journal article" date="2019" name="bioRxiv">
        <title>The Genome of the Zebra Mussel, Dreissena polymorpha: A Resource for Invasive Species Research.</title>
        <authorList>
            <person name="McCartney M.A."/>
            <person name="Auch B."/>
            <person name="Kono T."/>
            <person name="Mallez S."/>
            <person name="Zhang Y."/>
            <person name="Obille A."/>
            <person name="Becker A."/>
            <person name="Abrahante J.E."/>
            <person name="Garbe J."/>
            <person name="Badalamenti J.P."/>
            <person name="Herman A."/>
            <person name="Mangelson H."/>
            <person name="Liachko I."/>
            <person name="Sullivan S."/>
            <person name="Sone E.D."/>
            <person name="Koren S."/>
            <person name="Silverstein K.A.T."/>
            <person name="Beckman K.B."/>
            <person name="Gohl D.M."/>
        </authorList>
    </citation>
    <scope>NUCLEOTIDE SEQUENCE</scope>
    <source>
        <strain evidence="1">Duluth1</strain>
        <tissue evidence="1">Whole animal</tissue>
    </source>
</reference>
<name>A0A9D3YKH8_DREPO</name>
<evidence type="ECO:0000313" key="2">
    <source>
        <dbReference type="Proteomes" id="UP000828390"/>
    </source>
</evidence>
<protein>
    <submittedName>
        <fullName evidence="1">Uncharacterized protein</fullName>
    </submittedName>
</protein>
<reference evidence="1" key="2">
    <citation type="submission" date="2020-11" db="EMBL/GenBank/DDBJ databases">
        <authorList>
            <person name="McCartney M.A."/>
            <person name="Auch B."/>
            <person name="Kono T."/>
            <person name="Mallez S."/>
            <person name="Becker A."/>
            <person name="Gohl D.M."/>
            <person name="Silverstein K.A.T."/>
            <person name="Koren S."/>
            <person name="Bechman K.B."/>
            <person name="Herman A."/>
            <person name="Abrahante J.E."/>
            <person name="Garbe J."/>
        </authorList>
    </citation>
    <scope>NUCLEOTIDE SEQUENCE</scope>
    <source>
        <strain evidence="1">Duluth1</strain>
        <tissue evidence="1">Whole animal</tissue>
    </source>
</reference>
<keyword evidence="2" id="KW-1185">Reference proteome</keyword>
<dbReference type="AlphaFoldDB" id="A0A9D3YKH8"/>
<dbReference type="EMBL" id="JAIWYP010000015">
    <property type="protein sequence ID" value="KAH3702427.1"/>
    <property type="molecule type" value="Genomic_DNA"/>
</dbReference>
<comment type="caution">
    <text evidence="1">The sequence shown here is derived from an EMBL/GenBank/DDBJ whole genome shotgun (WGS) entry which is preliminary data.</text>
</comment>